<evidence type="ECO:0000259" key="7">
    <source>
        <dbReference type="Pfam" id="PF20684"/>
    </source>
</evidence>
<evidence type="ECO:0000256" key="4">
    <source>
        <dbReference type="ARBA" id="ARBA00023136"/>
    </source>
</evidence>
<comment type="caution">
    <text evidence="8">The sequence shown here is derived from an EMBL/GenBank/DDBJ whole genome shotgun (WGS) entry which is preliminary data.</text>
</comment>
<accession>W9CJK6</accession>
<feature type="transmembrane region" description="Helical" evidence="6">
    <location>
        <begin position="20"/>
        <end position="39"/>
    </location>
</feature>
<sequence length="328" mass="37309">MYISIETISNWPVANYNNPLLITGFAVGAMLVESSYVGWAVHAWDIRPESLTLGLKFIYTTQILFSAALTTIRLSMLWLISRLFQTGAPKLRRFTFGVMIYMLLHSSIFIITLIFQCRPVSDYWTISLIPQDNCINQKVHLLFTSICNAITDFVVVILPLQTVWKLQLPYKQRVSLCLLFAIGFLTSTASIIRTVYVYESTDVTDKSWATYAVYMWSSVELYLGLFCACIPPSVGFWKLYYPKVLGSFNRSEENTSKTRSFWSSSSVSKHDRKNAFELADTDDEERGIVVERGITIETYYSKSESMGSRGLCTAMVQSPALPIYPFKS</sequence>
<evidence type="ECO:0000313" key="9">
    <source>
        <dbReference type="Proteomes" id="UP000019487"/>
    </source>
</evidence>
<dbReference type="InterPro" id="IPR052337">
    <property type="entry name" value="SAT4-like"/>
</dbReference>
<dbReference type="HOGENOM" id="CLU_028200_12_8_1"/>
<keyword evidence="4 6" id="KW-0472">Membrane</keyword>
<reference evidence="8 9" key="1">
    <citation type="journal article" date="2014" name="Genome Announc.">
        <title>Draft genome sequence of Sclerotinia borealis, a psychrophilic plant pathogenic fungus.</title>
        <authorList>
            <person name="Mardanov A.V."/>
            <person name="Beletsky A.V."/>
            <person name="Kadnikov V.V."/>
            <person name="Ignatov A.N."/>
            <person name="Ravin N.V."/>
        </authorList>
    </citation>
    <scope>NUCLEOTIDE SEQUENCE [LARGE SCALE GENOMIC DNA]</scope>
    <source>
        <strain evidence="9">F-4157</strain>
    </source>
</reference>
<feature type="transmembrane region" description="Helical" evidence="6">
    <location>
        <begin position="59"/>
        <end position="81"/>
    </location>
</feature>
<evidence type="ECO:0000313" key="8">
    <source>
        <dbReference type="EMBL" id="ESZ96957.1"/>
    </source>
</evidence>
<dbReference type="EMBL" id="AYSA01000111">
    <property type="protein sequence ID" value="ESZ96957.1"/>
    <property type="molecule type" value="Genomic_DNA"/>
</dbReference>
<comment type="similarity">
    <text evidence="5">Belongs to the SAT4 family.</text>
</comment>
<feature type="transmembrane region" description="Helical" evidence="6">
    <location>
        <begin position="93"/>
        <end position="115"/>
    </location>
</feature>
<dbReference type="STRING" id="1432307.W9CJK6"/>
<dbReference type="Proteomes" id="UP000019487">
    <property type="component" value="Unassembled WGS sequence"/>
</dbReference>
<dbReference type="InterPro" id="IPR049326">
    <property type="entry name" value="Rhodopsin_dom_fungi"/>
</dbReference>
<name>W9CJK6_SCLBF</name>
<comment type="subcellular location">
    <subcellularLocation>
        <location evidence="1">Membrane</location>
        <topology evidence="1">Multi-pass membrane protein</topology>
    </subcellularLocation>
</comment>
<feature type="transmembrane region" description="Helical" evidence="6">
    <location>
        <begin position="176"/>
        <end position="198"/>
    </location>
</feature>
<evidence type="ECO:0000256" key="6">
    <source>
        <dbReference type="SAM" id="Phobius"/>
    </source>
</evidence>
<dbReference type="PANTHER" id="PTHR33048">
    <property type="entry name" value="PTH11-LIKE INTEGRAL MEMBRANE PROTEIN (AFU_ORTHOLOGUE AFUA_5G11245)"/>
    <property type="match status" value="1"/>
</dbReference>
<feature type="transmembrane region" description="Helical" evidence="6">
    <location>
        <begin position="141"/>
        <end position="164"/>
    </location>
</feature>
<organism evidence="8 9">
    <name type="scientific">Sclerotinia borealis (strain F-4128)</name>
    <dbReference type="NCBI Taxonomy" id="1432307"/>
    <lineage>
        <taxon>Eukaryota</taxon>
        <taxon>Fungi</taxon>
        <taxon>Dikarya</taxon>
        <taxon>Ascomycota</taxon>
        <taxon>Pezizomycotina</taxon>
        <taxon>Leotiomycetes</taxon>
        <taxon>Helotiales</taxon>
        <taxon>Sclerotiniaceae</taxon>
        <taxon>Sclerotinia</taxon>
    </lineage>
</organism>
<dbReference type="AlphaFoldDB" id="W9CJK6"/>
<evidence type="ECO:0000256" key="3">
    <source>
        <dbReference type="ARBA" id="ARBA00022989"/>
    </source>
</evidence>
<feature type="transmembrane region" description="Helical" evidence="6">
    <location>
        <begin position="221"/>
        <end position="241"/>
    </location>
</feature>
<dbReference type="PANTHER" id="PTHR33048:SF129">
    <property type="entry name" value="INTEGRAL MEMBRANE PROTEIN-RELATED"/>
    <property type="match status" value="1"/>
</dbReference>
<keyword evidence="2 6" id="KW-0812">Transmembrane</keyword>
<protein>
    <recommendedName>
        <fullName evidence="7">Rhodopsin domain-containing protein</fullName>
    </recommendedName>
</protein>
<dbReference type="OrthoDB" id="5329176at2759"/>
<evidence type="ECO:0000256" key="2">
    <source>
        <dbReference type="ARBA" id="ARBA00022692"/>
    </source>
</evidence>
<evidence type="ECO:0000256" key="5">
    <source>
        <dbReference type="ARBA" id="ARBA00038359"/>
    </source>
</evidence>
<feature type="domain" description="Rhodopsin" evidence="7">
    <location>
        <begin position="24"/>
        <end position="232"/>
    </location>
</feature>
<keyword evidence="9" id="KW-1185">Reference proteome</keyword>
<proteinExistence type="inferred from homology"/>
<dbReference type="GO" id="GO:0016020">
    <property type="term" value="C:membrane"/>
    <property type="evidence" value="ECO:0007669"/>
    <property type="project" value="UniProtKB-SubCell"/>
</dbReference>
<gene>
    <name evidence="8" type="ORF">SBOR_2639</name>
</gene>
<dbReference type="Pfam" id="PF20684">
    <property type="entry name" value="Fung_rhodopsin"/>
    <property type="match status" value="1"/>
</dbReference>
<keyword evidence="3 6" id="KW-1133">Transmembrane helix</keyword>
<evidence type="ECO:0000256" key="1">
    <source>
        <dbReference type="ARBA" id="ARBA00004141"/>
    </source>
</evidence>